<dbReference type="KEGG" id="amic:Ami3637_06845"/>
<evidence type="ECO:0000256" key="1">
    <source>
        <dbReference type="ARBA" id="ARBA00022741"/>
    </source>
</evidence>
<gene>
    <name evidence="8" type="ORF">Ami3637_06845</name>
</gene>
<evidence type="ECO:0000256" key="2">
    <source>
        <dbReference type="ARBA" id="ARBA00022840"/>
    </source>
</evidence>
<evidence type="ECO:0000256" key="5">
    <source>
        <dbReference type="ARBA" id="ARBA00023163"/>
    </source>
</evidence>
<evidence type="ECO:0000259" key="7">
    <source>
        <dbReference type="PROSITE" id="PS50112"/>
    </source>
</evidence>
<dbReference type="InterPro" id="IPR009057">
    <property type="entry name" value="Homeodomain-like_sf"/>
</dbReference>
<dbReference type="NCBIfam" id="TIGR00229">
    <property type="entry name" value="sensory_box"/>
    <property type="match status" value="1"/>
</dbReference>
<keyword evidence="2" id="KW-0067">ATP-binding</keyword>
<dbReference type="AlphaFoldDB" id="A0A6P1MKJ1"/>
<keyword evidence="5" id="KW-0804">Transcription</keyword>
<dbReference type="InterPro" id="IPR025943">
    <property type="entry name" value="Sigma_54_int_dom_ATP-bd_2"/>
</dbReference>
<keyword evidence="3" id="KW-0805">Transcription regulation</keyword>
<dbReference type="PANTHER" id="PTHR32071:SF57">
    <property type="entry name" value="C4-DICARBOXYLATE TRANSPORT TRANSCRIPTIONAL REGULATORY PROTEIN DCTD"/>
    <property type="match status" value="1"/>
</dbReference>
<dbReference type="SMART" id="SM00382">
    <property type="entry name" value="AAA"/>
    <property type="match status" value="1"/>
</dbReference>
<dbReference type="PROSITE" id="PS50045">
    <property type="entry name" value="SIGMA54_INTERACT_4"/>
    <property type="match status" value="1"/>
</dbReference>
<dbReference type="CDD" id="cd00130">
    <property type="entry name" value="PAS"/>
    <property type="match status" value="1"/>
</dbReference>
<evidence type="ECO:0000256" key="3">
    <source>
        <dbReference type="ARBA" id="ARBA00023015"/>
    </source>
</evidence>
<protein>
    <submittedName>
        <fullName evidence="8">PAS domain S-box protein</fullName>
    </submittedName>
</protein>
<dbReference type="Gene3D" id="1.10.10.60">
    <property type="entry name" value="Homeodomain-like"/>
    <property type="match status" value="1"/>
</dbReference>
<proteinExistence type="predicted"/>
<dbReference type="InterPro" id="IPR013767">
    <property type="entry name" value="PAS_fold"/>
</dbReference>
<dbReference type="Pfam" id="PF00158">
    <property type="entry name" value="Sigma54_activat"/>
    <property type="match status" value="1"/>
</dbReference>
<dbReference type="SUPFAM" id="SSF52540">
    <property type="entry name" value="P-loop containing nucleoside triphosphate hydrolases"/>
    <property type="match status" value="1"/>
</dbReference>
<organism evidence="8 9">
    <name type="scientific">Aminipila terrae</name>
    <dbReference type="NCBI Taxonomy" id="2697030"/>
    <lineage>
        <taxon>Bacteria</taxon>
        <taxon>Bacillati</taxon>
        <taxon>Bacillota</taxon>
        <taxon>Clostridia</taxon>
        <taxon>Peptostreptococcales</taxon>
        <taxon>Anaerovoracaceae</taxon>
        <taxon>Aminipila</taxon>
    </lineage>
</organism>
<sequence length="597" mass="66881">MGYLIKLQKEVQNFAEAISAALKIETEILDDDFFVVGATSHFLQEFILQNSFSNIHITRHVMETKRPMVLLDPSENQLCSSCLEKQECFYKAGLYYPILSKGVCYGVISLVAFNEDQKKIIAENSYTFMNFTSIMANLLASKIQESITLEELYKSNEYLNTIISSVHEGIIACDMEAHITCFNHTAEEKLGVDRSAVIGRSVLEMFPDSQLAKAINSQTSIYDTNAEYRNVNGDPVHVISNVTLVKKDDFLLGAVESFNTEESLYRFAHRLFSEEYSYSFNNIIGNSPVMESVKSRANAIAKSPSTVLITGESGTGKELFANAIHHASLRAEKPFIPINCGAIPDALLESELFGYEKGAFTGARTEGKPGIFELAQGGTIFLDEIGDMPLNLQVKLLRVLQEKAIQRVGGTKIIPIDARIIAASHKNLGTKIAENQFREDLFYRLNVIPITIPPLRDHMEDMPLLIEFLFNKFSVLLNHKIKGVSEEAFKLLCSYGWPGNIRELENAIEYAVNFSEGSEIIGVSALPRWLYQDNKESNLNPKLPVVNRKEHLGNQERNLIESELLAEGTSLDSKKKIALKLGMNLSTLYRKIKKYGL</sequence>
<dbReference type="Gene3D" id="3.30.450.40">
    <property type="match status" value="1"/>
</dbReference>
<feature type="domain" description="PAS" evidence="7">
    <location>
        <begin position="155"/>
        <end position="206"/>
    </location>
</feature>
<dbReference type="SUPFAM" id="SSF55785">
    <property type="entry name" value="PYP-like sensor domain (PAS domain)"/>
    <property type="match status" value="1"/>
</dbReference>
<dbReference type="InterPro" id="IPR000014">
    <property type="entry name" value="PAS"/>
</dbReference>
<evidence type="ECO:0000313" key="9">
    <source>
        <dbReference type="Proteomes" id="UP000463883"/>
    </source>
</evidence>
<keyword evidence="4" id="KW-0238">DNA-binding</keyword>
<keyword evidence="9" id="KW-1185">Reference proteome</keyword>
<dbReference type="Gene3D" id="1.10.8.60">
    <property type="match status" value="1"/>
</dbReference>
<dbReference type="SMART" id="SM00091">
    <property type="entry name" value="PAS"/>
    <property type="match status" value="1"/>
</dbReference>
<dbReference type="InterPro" id="IPR003593">
    <property type="entry name" value="AAA+_ATPase"/>
</dbReference>
<feature type="domain" description="Sigma-54 factor interaction" evidence="6">
    <location>
        <begin position="283"/>
        <end position="513"/>
    </location>
</feature>
<reference evidence="8 9" key="1">
    <citation type="submission" date="2020-01" db="EMBL/GenBank/DDBJ databases">
        <title>Genomic analysis of Aminipila sp. CBA3637.</title>
        <authorList>
            <person name="Kim Y.B."/>
            <person name="Roh S.W."/>
        </authorList>
    </citation>
    <scope>NUCLEOTIDE SEQUENCE [LARGE SCALE GENOMIC DNA]</scope>
    <source>
        <strain evidence="8 9">CBA3637</strain>
    </source>
</reference>
<dbReference type="InterPro" id="IPR025944">
    <property type="entry name" value="Sigma_54_int_dom_CS"/>
</dbReference>
<keyword evidence="1" id="KW-0547">Nucleotide-binding</keyword>
<dbReference type="RefSeq" id="WP_162361926.1">
    <property type="nucleotide sequence ID" value="NZ_CP047591.1"/>
</dbReference>
<evidence type="ECO:0000313" key="8">
    <source>
        <dbReference type="EMBL" id="QHI72156.1"/>
    </source>
</evidence>
<dbReference type="Gene3D" id="3.40.50.300">
    <property type="entry name" value="P-loop containing nucleotide triphosphate hydrolases"/>
    <property type="match status" value="1"/>
</dbReference>
<dbReference type="GO" id="GO:0005524">
    <property type="term" value="F:ATP binding"/>
    <property type="evidence" value="ECO:0007669"/>
    <property type="project" value="UniProtKB-KW"/>
</dbReference>
<dbReference type="InterPro" id="IPR029016">
    <property type="entry name" value="GAF-like_dom_sf"/>
</dbReference>
<evidence type="ECO:0000256" key="4">
    <source>
        <dbReference type="ARBA" id="ARBA00023125"/>
    </source>
</evidence>
<dbReference type="PROSITE" id="PS50112">
    <property type="entry name" value="PAS"/>
    <property type="match status" value="1"/>
</dbReference>
<dbReference type="EMBL" id="CP047591">
    <property type="protein sequence ID" value="QHI72156.1"/>
    <property type="molecule type" value="Genomic_DNA"/>
</dbReference>
<dbReference type="Gene3D" id="3.30.450.20">
    <property type="entry name" value="PAS domain"/>
    <property type="match status" value="1"/>
</dbReference>
<dbReference type="Proteomes" id="UP000463883">
    <property type="component" value="Chromosome"/>
</dbReference>
<dbReference type="FunFam" id="3.40.50.300:FF:000006">
    <property type="entry name" value="DNA-binding transcriptional regulator NtrC"/>
    <property type="match status" value="1"/>
</dbReference>
<dbReference type="InterPro" id="IPR002078">
    <property type="entry name" value="Sigma_54_int"/>
</dbReference>
<dbReference type="PANTHER" id="PTHR32071">
    <property type="entry name" value="TRANSCRIPTIONAL REGULATORY PROTEIN"/>
    <property type="match status" value="1"/>
</dbReference>
<dbReference type="InterPro" id="IPR035965">
    <property type="entry name" value="PAS-like_dom_sf"/>
</dbReference>
<dbReference type="Pfam" id="PF25601">
    <property type="entry name" value="AAA_lid_14"/>
    <property type="match status" value="1"/>
</dbReference>
<evidence type="ECO:0000259" key="6">
    <source>
        <dbReference type="PROSITE" id="PS50045"/>
    </source>
</evidence>
<dbReference type="PROSITE" id="PS00675">
    <property type="entry name" value="SIGMA54_INTERACT_1"/>
    <property type="match status" value="1"/>
</dbReference>
<dbReference type="InterPro" id="IPR025662">
    <property type="entry name" value="Sigma_54_int_dom_ATP-bd_1"/>
</dbReference>
<dbReference type="PROSITE" id="PS00688">
    <property type="entry name" value="SIGMA54_INTERACT_3"/>
    <property type="match status" value="1"/>
</dbReference>
<dbReference type="SUPFAM" id="SSF46689">
    <property type="entry name" value="Homeodomain-like"/>
    <property type="match status" value="1"/>
</dbReference>
<dbReference type="CDD" id="cd00009">
    <property type="entry name" value="AAA"/>
    <property type="match status" value="1"/>
</dbReference>
<name>A0A6P1MKJ1_9FIRM</name>
<dbReference type="GO" id="GO:0003677">
    <property type="term" value="F:DNA binding"/>
    <property type="evidence" value="ECO:0007669"/>
    <property type="project" value="UniProtKB-KW"/>
</dbReference>
<dbReference type="GO" id="GO:0006355">
    <property type="term" value="P:regulation of DNA-templated transcription"/>
    <property type="evidence" value="ECO:0007669"/>
    <property type="project" value="InterPro"/>
</dbReference>
<dbReference type="Pfam" id="PF00989">
    <property type="entry name" value="PAS"/>
    <property type="match status" value="1"/>
</dbReference>
<dbReference type="PROSITE" id="PS00676">
    <property type="entry name" value="SIGMA54_INTERACT_2"/>
    <property type="match status" value="1"/>
</dbReference>
<accession>A0A6P1MKJ1</accession>
<dbReference type="InterPro" id="IPR058031">
    <property type="entry name" value="AAA_lid_NorR"/>
</dbReference>
<dbReference type="InterPro" id="IPR027417">
    <property type="entry name" value="P-loop_NTPase"/>
</dbReference>